<dbReference type="CDD" id="cd05233">
    <property type="entry name" value="SDR_c"/>
    <property type="match status" value="1"/>
</dbReference>
<dbReference type="AlphaFoldDB" id="M2MVH6"/>
<evidence type="ECO:0000256" key="2">
    <source>
        <dbReference type="ARBA" id="ARBA00022857"/>
    </source>
</evidence>
<name>M2MVH6_BAUPA</name>
<gene>
    <name evidence="5" type="ORF">BAUCODRAFT_70949</name>
</gene>
<dbReference type="PANTHER" id="PTHR43618:SF18">
    <property type="entry name" value="SHORT CHAIN DEHYDROGENASE_REDUCTASE FAMILY (AFU_ORTHOLOGUE AFUA_5G12480)"/>
    <property type="match status" value="1"/>
</dbReference>
<dbReference type="Proteomes" id="UP000011761">
    <property type="component" value="Unassembled WGS sequence"/>
</dbReference>
<evidence type="ECO:0000256" key="1">
    <source>
        <dbReference type="ARBA" id="ARBA00006484"/>
    </source>
</evidence>
<dbReference type="HOGENOM" id="CLU_010194_12_1_1"/>
<dbReference type="SUPFAM" id="SSF51735">
    <property type="entry name" value="NAD(P)-binding Rossmann-fold domains"/>
    <property type="match status" value="1"/>
</dbReference>
<organism evidence="5 6">
    <name type="scientific">Baudoinia panamericana (strain UAMH 10762)</name>
    <name type="common">Angels' share fungus</name>
    <name type="synonym">Baudoinia compniacensis (strain UAMH 10762)</name>
    <dbReference type="NCBI Taxonomy" id="717646"/>
    <lineage>
        <taxon>Eukaryota</taxon>
        <taxon>Fungi</taxon>
        <taxon>Dikarya</taxon>
        <taxon>Ascomycota</taxon>
        <taxon>Pezizomycotina</taxon>
        <taxon>Dothideomycetes</taxon>
        <taxon>Dothideomycetidae</taxon>
        <taxon>Mycosphaerellales</taxon>
        <taxon>Teratosphaeriaceae</taxon>
        <taxon>Baudoinia</taxon>
    </lineage>
</organism>
<dbReference type="InterPro" id="IPR052178">
    <property type="entry name" value="Sec_Metab_Biosynth_SDR"/>
</dbReference>
<dbReference type="PRINTS" id="PR00081">
    <property type="entry name" value="GDHRDH"/>
</dbReference>
<dbReference type="Pfam" id="PF00106">
    <property type="entry name" value="adh_short"/>
    <property type="match status" value="1"/>
</dbReference>
<dbReference type="InterPro" id="IPR020904">
    <property type="entry name" value="Sc_DH/Rdtase_CS"/>
</dbReference>
<dbReference type="OrthoDB" id="2898618at2759"/>
<evidence type="ECO:0000313" key="5">
    <source>
        <dbReference type="EMBL" id="EMC95558.1"/>
    </source>
</evidence>
<keyword evidence="3" id="KW-0560">Oxidoreductase</keyword>
<dbReference type="RefSeq" id="XP_007676934.1">
    <property type="nucleotide sequence ID" value="XM_007678744.1"/>
</dbReference>
<keyword evidence="6" id="KW-1185">Reference proteome</keyword>
<dbReference type="OMA" id="PWKIRAN"/>
<dbReference type="Gene3D" id="3.40.50.720">
    <property type="entry name" value="NAD(P)-binding Rossmann-like Domain"/>
    <property type="match status" value="1"/>
</dbReference>
<sequence>MASRYSAGNLNDISGLVAVVTGGGTGVGLMLARALEANGAKVYITGRRVEKLQEAAKLAVHGNLIPIQGSTTSHDDLQRAVDQITKETGYVDVLVANAGMTTFDSSPNARPMPTPQSTVSEVRDYYFNYRHELNPDIWRDTLETNIAAVFTTSMAFLELLDAGNKRRPKEAPTSQIIAIGSVGGLTRFTPSYIYNASKAGVHHLMKNLGATFVPFDIRTNIIAPGWFPSDMTTAVQKQWEGTGGVMPRELVPRQRMGHEDEMAGTILYLVSKAGGYCNGNIMLIDGGFLVNHAGSY</sequence>
<dbReference type="EMBL" id="KB445556">
    <property type="protein sequence ID" value="EMC95558.1"/>
    <property type="molecule type" value="Genomic_DNA"/>
</dbReference>
<dbReference type="GO" id="GO:0016491">
    <property type="term" value="F:oxidoreductase activity"/>
    <property type="evidence" value="ECO:0007669"/>
    <property type="project" value="UniProtKB-KW"/>
</dbReference>
<comment type="similarity">
    <text evidence="1 4">Belongs to the short-chain dehydrogenases/reductases (SDR) family.</text>
</comment>
<evidence type="ECO:0000256" key="3">
    <source>
        <dbReference type="ARBA" id="ARBA00023002"/>
    </source>
</evidence>
<proteinExistence type="inferred from homology"/>
<dbReference type="KEGG" id="bcom:BAUCODRAFT_70949"/>
<reference evidence="5 6" key="1">
    <citation type="journal article" date="2012" name="PLoS Pathog.">
        <title>Diverse lifestyles and strategies of plant pathogenesis encoded in the genomes of eighteen Dothideomycetes fungi.</title>
        <authorList>
            <person name="Ohm R.A."/>
            <person name="Feau N."/>
            <person name="Henrissat B."/>
            <person name="Schoch C.L."/>
            <person name="Horwitz B.A."/>
            <person name="Barry K.W."/>
            <person name="Condon B.J."/>
            <person name="Copeland A.C."/>
            <person name="Dhillon B."/>
            <person name="Glaser F."/>
            <person name="Hesse C.N."/>
            <person name="Kosti I."/>
            <person name="LaButti K."/>
            <person name="Lindquist E.A."/>
            <person name="Lucas S."/>
            <person name="Salamov A.A."/>
            <person name="Bradshaw R.E."/>
            <person name="Ciuffetti L."/>
            <person name="Hamelin R.C."/>
            <person name="Kema G.H.J."/>
            <person name="Lawrence C."/>
            <person name="Scott J.A."/>
            <person name="Spatafora J.W."/>
            <person name="Turgeon B.G."/>
            <person name="de Wit P.J.G.M."/>
            <person name="Zhong S."/>
            <person name="Goodwin S.B."/>
            <person name="Grigoriev I.V."/>
        </authorList>
    </citation>
    <scope>NUCLEOTIDE SEQUENCE [LARGE SCALE GENOMIC DNA]</scope>
    <source>
        <strain evidence="5 6">UAMH 10762</strain>
    </source>
</reference>
<dbReference type="PANTHER" id="PTHR43618">
    <property type="entry name" value="7-ALPHA-HYDROXYSTEROID DEHYDROGENASE"/>
    <property type="match status" value="1"/>
</dbReference>
<dbReference type="InterPro" id="IPR002347">
    <property type="entry name" value="SDR_fam"/>
</dbReference>
<protein>
    <submittedName>
        <fullName evidence="5">Uncharacterized protein</fullName>
    </submittedName>
</protein>
<dbReference type="eggNOG" id="KOG0725">
    <property type="taxonomic scope" value="Eukaryota"/>
</dbReference>
<dbReference type="PROSITE" id="PS00061">
    <property type="entry name" value="ADH_SHORT"/>
    <property type="match status" value="1"/>
</dbReference>
<evidence type="ECO:0000313" key="6">
    <source>
        <dbReference type="Proteomes" id="UP000011761"/>
    </source>
</evidence>
<dbReference type="GeneID" id="19116625"/>
<dbReference type="InterPro" id="IPR036291">
    <property type="entry name" value="NAD(P)-bd_dom_sf"/>
</dbReference>
<accession>M2MVH6</accession>
<evidence type="ECO:0000256" key="4">
    <source>
        <dbReference type="RuleBase" id="RU000363"/>
    </source>
</evidence>
<keyword evidence="2" id="KW-0521">NADP</keyword>
<dbReference type="PRINTS" id="PR00080">
    <property type="entry name" value="SDRFAMILY"/>
</dbReference>